<dbReference type="EMBL" id="LR798465">
    <property type="protein sequence ID" value="CAB5238797.1"/>
    <property type="molecule type" value="Genomic_DNA"/>
</dbReference>
<evidence type="ECO:0000313" key="1">
    <source>
        <dbReference type="EMBL" id="CAB5238797.1"/>
    </source>
</evidence>
<protein>
    <submittedName>
        <fullName evidence="1">Uncharacterized protein</fullName>
    </submittedName>
</protein>
<accession>A0A6J7XSI9</accession>
<sequence length="148" mass="16729">MPGTPKKWSDVQVLNKLPEDMILSMFEAGKSVADICIDLGVSKRALDLWIEENDLEPRITRARMHAADVMACETIKIADAIDEANPARPLHRIRTRQWIAERWDRKTYGTQTGPQITLNITDLRLNALRHAEVIEDLSTGDVPKLSTN</sequence>
<gene>
    <name evidence="1" type="ORF">UFOVP751_39</name>
</gene>
<dbReference type="InterPro" id="IPR048683">
    <property type="entry name" value="Sf6_terminase"/>
</dbReference>
<name>A0A6J7XSI9_9CAUD</name>
<reference evidence="1" key="1">
    <citation type="submission" date="2020-05" db="EMBL/GenBank/DDBJ databases">
        <authorList>
            <person name="Chiriac C."/>
            <person name="Salcher M."/>
            <person name="Ghai R."/>
            <person name="Kavagutti S V."/>
        </authorList>
    </citation>
    <scope>NUCLEOTIDE SEQUENCE</scope>
</reference>
<proteinExistence type="predicted"/>
<dbReference type="Gene3D" id="1.10.10.60">
    <property type="entry name" value="Homeodomain-like"/>
    <property type="match status" value="1"/>
</dbReference>
<dbReference type="Pfam" id="PF20901">
    <property type="entry name" value="Sf6_terminase"/>
    <property type="match status" value="1"/>
</dbReference>
<organism evidence="1">
    <name type="scientific">uncultured Caudovirales phage</name>
    <dbReference type="NCBI Taxonomy" id="2100421"/>
    <lineage>
        <taxon>Viruses</taxon>
        <taxon>Duplodnaviria</taxon>
        <taxon>Heunggongvirae</taxon>
        <taxon>Uroviricota</taxon>
        <taxon>Caudoviricetes</taxon>
        <taxon>Peduoviridae</taxon>
        <taxon>Maltschvirus</taxon>
        <taxon>Maltschvirus maltsch</taxon>
    </lineage>
</organism>